<dbReference type="GO" id="GO:0016020">
    <property type="term" value="C:membrane"/>
    <property type="evidence" value="ECO:0007669"/>
    <property type="project" value="UniProtKB-SubCell"/>
</dbReference>
<accession>A0ABD3V5L4</accession>
<comment type="similarity">
    <text evidence="2">Belongs to the major facilitator superfamily. Proton-dependent oligopeptide transporter (POT/PTR) (TC 2.A.17) family.</text>
</comment>
<evidence type="ECO:0008006" key="10">
    <source>
        <dbReference type="Google" id="ProtNLM"/>
    </source>
</evidence>
<dbReference type="PANTHER" id="PTHR11654">
    <property type="entry name" value="OLIGOPEPTIDE TRANSPORTER-RELATED"/>
    <property type="match status" value="1"/>
</dbReference>
<feature type="transmembrane region" description="Helical" evidence="7">
    <location>
        <begin position="325"/>
        <end position="346"/>
    </location>
</feature>
<organism evidence="8 9">
    <name type="scientific">Sinanodonta woodiana</name>
    <name type="common">Chinese pond mussel</name>
    <name type="synonym">Anodonta woodiana</name>
    <dbReference type="NCBI Taxonomy" id="1069815"/>
    <lineage>
        <taxon>Eukaryota</taxon>
        <taxon>Metazoa</taxon>
        <taxon>Spiralia</taxon>
        <taxon>Lophotrochozoa</taxon>
        <taxon>Mollusca</taxon>
        <taxon>Bivalvia</taxon>
        <taxon>Autobranchia</taxon>
        <taxon>Heteroconchia</taxon>
        <taxon>Palaeoheterodonta</taxon>
        <taxon>Unionida</taxon>
        <taxon>Unionoidea</taxon>
        <taxon>Unionidae</taxon>
        <taxon>Unioninae</taxon>
        <taxon>Sinanodonta</taxon>
    </lineage>
</organism>
<evidence type="ECO:0000313" key="9">
    <source>
        <dbReference type="Proteomes" id="UP001634394"/>
    </source>
</evidence>
<evidence type="ECO:0000256" key="1">
    <source>
        <dbReference type="ARBA" id="ARBA00004141"/>
    </source>
</evidence>
<evidence type="ECO:0000256" key="2">
    <source>
        <dbReference type="ARBA" id="ARBA00005982"/>
    </source>
</evidence>
<comment type="caution">
    <text evidence="8">The sequence shown here is derived from an EMBL/GenBank/DDBJ whole genome shotgun (WGS) entry which is preliminary data.</text>
</comment>
<feature type="transmembrane region" description="Helical" evidence="7">
    <location>
        <begin position="493"/>
        <end position="514"/>
    </location>
</feature>
<dbReference type="SUPFAM" id="SSF103473">
    <property type="entry name" value="MFS general substrate transporter"/>
    <property type="match status" value="2"/>
</dbReference>
<name>A0ABD3V5L4_SINWO</name>
<feature type="transmembrane region" description="Helical" evidence="7">
    <location>
        <begin position="581"/>
        <end position="602"/>
    </location>
</feature>
<dbReference type="EMBL" id="JBJQND010000013">
    <property type="protein sequence ID" value="KAL3856879.1"/>
    <property type="molecule type" value="Genomic_DNA"/>
</dbReference>
<dbReference type="AlphaFoldDB" id="A0ABD3V5L4"/>
<dbReference type="InterPro" id="IPR036259">
    <property type="entry name" value="MFS_trans_sf"/>
</dbReference>
<feature type="transmembrane region" description="Helical" evidence="7">
    <location>
        <begin position="102"/>
        <end position="122"/>
    </location>
</feature>
<keyword evidence="9" id="KW-1185">Reference proteome</keyword>
<feature type="transmembrane region" description="Helical" evidence="7">
    <location>
        <begin position="199"/>
        <end position="218"/>
    </location>
</feature>
<dbReference type="InterPro" id="IPR000109">
    <property type="entry name" value="POT_fam"/>
</dbReference>
<keyword evidence="4" id="KW-0571">Peptide transport</keyword>
<dbReference type="Proteomes" id="UP001634394">
    <property type="component" value="Unassembled WGS sequence"/>
</dbReference>
<sequence length="672" mass="75157">MVDERKRLIPLRNDIQEEENVPFCCCPRIKNRKIAQATVLLTVALERFAFYSLSGNLVLFLTIPSLGWGSYNAINASLYFLGISFITCLFGGWLADAFTGRLRAILLAFAVYLVGYVLFLLLSDSNFYHGNRSTICSRNVSQTNKNGNSLPDENCAWQVYITLTIIAVGTGVVKANLAPFGADQVRGESSSSSTAFFHWFYWSVNVGTLVALSAITYVQQQVNFFSAYLAATICLTVAMLIFFCGKCSYVIRKPVGSVFKNIYKIIREACRIRRRRKTHNSSRGNHNTIGTVDVGDHQEPMSFLDHAKFRYGGSFHDSSVENVKVLGKIVCVFLTLIPYWMVYFQIETTFLVQGLNMKLSFQSQQPIMKVCNGNKTPISNSSSADQPFQIVAAWLSLFDVVLLILILPIMNKFVYPWISRRGYNFTMEKRIALGLVFSVFAAFSAGLVEKFRLQILYSGYNESSCCYRCINQVIGNFNYCAADMSILYQIPQYTLVGLSEVFTSVAGLEFACSIAPQSLKSTVMGLFYLFSGLGSLFSVGLVYGLMGHWFHYINNNQGNTEDINCRCVGSQPGNKACHLDYFFYTLGGIQILGLVAFLLVIWKCKLRKEIIGISVQEPATTTRPNPFTSDDETSVKTAASEVGVRPRIPVNINRTISQDHSGRINRLVSSER</sequence>
<feature type="transmembrane region" description="Helical" evidence="7">
    <location>
        <begin position="390"/>
        <end position="410"/>
    </location>
</feature>
<evidence type="ECO:0000256" key="4">
    <source>
        <dbReference type="ARBA" id="ARBA00022856"/>
    </source>
</evidence>
<evidence type="ECO:0000313" key="8">
    <source>
        <dbReference type="EMBL" id="KAL3856879.1"/>
    </source>
</evidence>
<feature type="transmembrane region" description="Helical" evidence="7">
    <location>
        <begin position="224"/>
        <end position="244"/>
    </location>
</feature>
<keyword evidence="3 7" id="KW-0812">Transmembrane</keyword>
<dbReference type="Pfam" id="PF00854">
    <property type="entry name" value="PTR2"/>
    <property type="match status" value="2"/>
</dbReference>
<feature type="transmembrane region" description="Helical" evidence="7">
    <location>
        <begin position="77"/>
        <end position="95"/>
    </location>
</feature>
<feature type="transmembrane region" description="Helical" evidence="7">
    <location>
        <begin position="48"/>
        <end position="71"/>
    </location>
</feature>
<dbReference type="Gene3D" id="1.20.1250.20">
    <property type="entry name" value="MFS general substrate transporter like domains"/>
    <property type="match status" value="1"/>
</dbReference>
<feature type="transmembrane region" description="Helical" evidence="7">
    <location>
        <begin position="526"/>
        <end position="546"/>
    </location>
</feature>
<keyword evidence="6 7" id="KW-0472">Membrane</keyword>
<keyword evidence="4" id="KW-0813">Transport</keyword>
<evidence type="ECO:0000256" key="3">
    <source>
        <dbReference type="ARBA" id="ARBA00022692"/>
    </source>
</evidence>
<proteinExistence type="inferred from homology"/>
<protein>
    <recommendedName>
        <fullName evidence="10">Solute carrier family 15 member 4</fullName>
    </recommendedName>
</protein>
<gene>
    <name evidence="8" type="ORF">ACJMK2_011587</name>
</gene>
<evidence type="ECO:0000256" key="7">
    <source>
        <dbReference type="SAM" id="Phobius"/>
    </source>
</evidence>
<feature type="transmembrane region" description="Helical" evidence="7">
    <location>
        <begin position="431"/>
        <end position="448"/>
    </location>
</feature>
<comment type="subcellular location">
    <subcellularLocation>
        <location evidence="1">Membrane</location>
        <topology evidence="1">Multi-pass membrane protein</topology>
    </subcellularLocation>
</comment>
<reference evidence="8 9" key="1">
    <citation type="submission" date="2024-11" db="EMBL/GenBank/DDBJ databases">
        <title>Chromosome-level genome assembly of the freshwater bivalve Anodonta woodiana.</title>
        <authorList>
            <person name="Chen X."/>
        </authorList>
    </citation>
    <scope>NUCLEOTIDE SEQUENCE [LARGE SCALE GENOMIC DNA]</scope>
    <source>
        <strain evidence="8">MN2024</strain>
        <tissue evidence="8">Gills</tissue>
    </source>
</reference>
<dbReference type="GO" id="GO:0015833">
    <property type="term" value="P:peptide transport"/>
    <property type="evidence" value="ECO:0007669"/>
    <property type="project" value="UniProtKB-KW"/>
</dbReference>
<feature type="transmembrane region" description="Helical" evidence="7">
    <location>
        <begin position="157"/>
        <end position="178"/>
    </location>
</feature>
<keyword evidence="4" id="KW-0653">Protein transport</keyword>
<evidence type="ECO:0000256" key="5">
    <source>
        <dbReference type="ARBA" id="ARBA00022989"/>
    </source>
</evidence>
<keyword evidence="5 7" id="KW-1133">Transmembrane helix</keyword>
<evidence type="ECO:0000256" key="6">
    <source>
        <dbReference type="ARBA" id="ARBA00023136"/>
    </source>
</evidence>